<keyword evidence="1 2" id="KW-0238">DNA-binding</keyword>
<evidence type="ECO:0000259" key="3">
    <source>
        <dbReference type="PROSITE" id="PS50977"/>
    </source>
</evidence>
<dbReference type="Gene3D" id="1.10.357.10">
    <property type="entry name" value="Tetracycline Repressor, domain 2"/>
    <property type="match status" value="1"/>
</dbReference>
<dbReference type="SUPFAM" id="SSF46689">
    <property type="entry name" value="Homeodomain-like"/>
    <property type="match status" value="1"/>
</dbReference>
<accession>A0A2T2X4F5</accession>
<comment type="caution">
    <text evidence="4">The sequence shown here is derived from an EMBL/GenBank/DDBJ whole genome shotgun (WGS) entry which is preliminary data.</text>
</comment>
<dbReference type="PROSITE" id="PS50977">
    <property type="entry name" value="HTH_TETR_2"/>
    <property type="match status" value="1"/>
</dbReference>
<proteinExistence type="predicted"/>
<evidence type="ECO:0000256" key="1">
    <source>
        <dbReference type="ARBA" id="ARBA00023125"/>
    </source>
</evidence>
<feature type="domain" description="HTH tetR-type" evidence="3">
    <location>
        <begin position="1"/>
        <end position="54"/>
    </location>
</feature>
<feature type="DNA-binding region" description="H-T-H motif" evidence="2">
    <location>
        <begin position="17"/>
        <end position="36"/>
    </location>
</feature>
<reference evidence="4 5" key="1">
    <citation type="journal article" date="2014" name="BMC Genomics">
        <title>Comparison of environmental and isolate Sulfobacillus genomes reveals diverse carbon, sulfur, nitrogen, and hydrogen metabolisms.</title>
        <authorList>
            <person name="Justice N.B."/>
            <person name="Norman A."/>
            <person name="Brown C.T."/>
            <person name="Singh A."/>
            <person name="Thomas B.C."/>
            <person name="Banfield J.F."/>
        </authorList>
    </citation>
    <scope>NUCLEOTIDE SEQUENCE [LARGE SCALE GENOMIC DNA]</scope>
    <source>
        <strain evidence="4">AMDSBA1</strain>
    </source>
</reference>
<dbReference type="InterPro" id="IPR009057">
    <property type="entry name" value="Homeodomain-like_sf"/>
</dbReference>
<dbReference type="Pfam" id="PF00440">
    <property type="entry name" value="TetR_N"/>
    <property type="match status" value="1"/>
</dbReference>
<dbReference type="EMBL" id="PXYT01000016">
    <property type="protein sequence ID" value="PSR29375.1"/>
    <property type="molecule type" value="Genomic_DNA"/>
</dbReference>
<organism evidence="4 5">
    <name type="scientific">Sulfobacillus benefaciens</name>
    <dbReference type="NCBI Taxonomy" id="453960"/>
    <lineage>
        <taxon>Bacteria</taxon>
        <taxon>Bacillati</taxon>
        <taxon>Bacillota</taxon>
        <taxon>Clostridia</taxon>
        <taxon>Eubacteriales</taxon>
        <taxon>Clostridiales Family XVII. Incertae Sedis</taxon>
        <taxon>Sulfobacillus</taxon>
    </lineage>
</organism>
<dbReference type="AlphaFoldDB" id="A0A2T2X4F5"/>
<dbReference type="Proteomes" id="UP000242699">
    <property type="component" value="Unassembled WGS sequence"/>
</dbReference>
<evidence type="ECO:0000313" key="5">
    <source>
        <dbReference type="Proteomes" id="UP000242699"/>
    </source>
</evidence>
<dbReference type="InterPro" id="IPR001647">
    <property type="entry name" value="HTH_TetR"/>
</dbReference>
<protein>
    <recommendedName>
        <fullName evidence="3">HTH tetR-type domain-containing protein</fullName>
    </recommendedName>
</protein>
<dbReference type="GO" id="GO:0003677">
    <property type="term" value="F:DNA binding"/>
    <property type="evidence" value="ECO:0007669"/>
    <property type="project" value="UniProtKB-UniRule"/>
</dbReference>
<sequence>MQSVIALIATNEYKATSMDGIAANAGISTGLLCRYFSSKSDIFRISSRKQLGREEIPPLAAEVVASAMVGAVVESLASPFSTVSDRNEEHRVVGALAHLCLQAAGYRDDASGGQ</sequence>
<gene>
    <name evidence="4" type="ORF">C7B43_08520</name>
</gene>
<evidence type="ECO:0000256" key="2">
    <source>
        <dbReference type="PROSITE-ProRule" id="PRU00335"/>
    </source>
</evidence>
<evidence type="ECO:0000313" key="4">
    <source>
        <dbReference type="EMBL" id="PSR29375.1"/>
    </source>
</evidence>
<name>A0A2T2X4F5_9FIRM</name>